<gene>
    <name evidence="2" type="ORF">EC844_1475</name>
</gene>
<feature type="transmembrane region" description="Helical" evidence="1">
    <location>
        <begin position="62"/>
        <end position="80"/>
    </location>
</feature>
<organism evidence="2 3">
    <name type="scientific">Acinetobacter calcoaceticus</name>
    <dbReference type="NCBI Taxonomy" id="471"/>
    <lineage>
        <taxon>Bacteria</taxon>
        <taxon>Pseudomonadati</taxon>
        <taxon>Pseudomonadota</taxon>
        <taxon>Gammaproteobacteria</taxon>
        <taxon>Moraxellales</taxon>
        <taxon>Moraxellaceae</taxon>
        <taxon>Acinetobacter</taxon>
        <taxon>Acinetobacter calcoaceticus/baumannii complex</taxon>
    </lineage>
</organism>
<evidence type="ECO:0000256" key="1">
    <source>
        <dbReference type="SAM" id="Phobius"/>
    </source>
</evidence>
<feature type="transmembrane region" description="Helical" evidence="1">
    <location>
        <begin position="7"/>
        <end position="24"/>
    </location>
</feature>
<comment type="caution">
    <text evidence="2">The sequence shown here is derived from an EMBL/GenBank/DDBJ whole genome shotgun (WGS) entry which is preliminary data.</text>
</comment>
<keyword evidence="1" id="KW-0472">Membrane</keyword>
<proteinExistence type="predicted"/>
<evidence type="ECO:0000313" key="3">
    <source>
        <dbReference type="Proteomes" id="UP000294963"/>
    </source>
</evidence>
<evidence type="ECO:0000313" key="2">
    <source>
        <dbReference type="EMBL" id="TCM59184.1"/>
    </source>
</evidence>
<sequence>MLKNIRLSLFIEVGLLIPTILVVLERGIAWSYSDRLTNWFLTFLIGTIVYCIYLFQNNVKAEIVKAICSIAISIILVFHLTFDQRALDVLALLVQSFFSASILHNLIKNYSSYK</sequence>
<dbReference type="EMBL" id="SLVJ01000047">
    <property type="protein sequence ID" value="TCM59184.1"/>
    <property type="molecule type" value="Genomic_DNA"/>
</dbReference>
<keyword evidence="1" id="KW-0812">Transmembrane</keyword>
<name>A0A4R1X6W3_ACICA</name>
<keyword evidence="3" id="KW-1185">Reference proteome</keyword>
<dbReference type="Proteomes" id="UP000294963">
    <property type="component" value="Unassembled WGS sequence"/>
</dbReference>
<keyword evidence="1" id="KW-1133">Transmembrane helix</keyword>
<feature type="transmembrane region" description="Helical" evidence="1">
    <location>
        <begin position="36"/>
        <end position="55"/>
    </location>
</feature>
<protein>
    <submittedName>
        <fullName evidence="2">Uncharacterized protein</fullName>
    </submittedName>
</protein>
<reference evidence="2 3" key="1">
    <citation type="submission" date="2019-03" db="EMBL/GenBank/DDBJ databases">
        <title>Genomic analyses of the natural microbiome of Caenorhabditis elegans.</title>
        <authorList>
            <person name="Samuel B."/>
        </authorList>
    </citation>
    <scope>NUCLEOTIDE SEQUENCE [LARGE SCALE GENOMIC DNA]</scope>
    <source>
        <strain evidence="2 3">JUb89</strain>
    </source>
</reference>
<feature type="transmembrane region" description="Helical" evidence="1">
    <location>
        <begin position="86"/>
        <end position="107"/>
    </location>
</feature>
<dbReference type="AlphaFoldDB" id="A0A4R1X6W3"/>
<accession>A0A4R1X6W3</accession>